<feature type="transmembrane region" description="Helical" evidence="5">
    <location>
        <begin position="177"/>
        <end position="198"/>
    </location>
</feature>
<dbReference type="AlphaFoldDB" id="A0AA88XK02"/>
<dbReference type="EMBL" id="VSWD01000012">
    <property type="protein sequence ID" value="KAK3086751.1"/>
    <property type="molecule type" value="Genomic_DNA"/>
</dbReference>
<feature type="transmembrane region" description="Helical" evidence="5">
    <location>
        <begin position="334"/>
        <end position="356"/>
    </location>
</feature>
<dbReference type="PANTHER" id="PTHR47023">
    <property type="entry name" value="SEX PEPTIDE RECEPTOR"/>
    <property type="match status" value="1"/>
</dbReference>
<accession>A0AA88XK02</accession>
<evidence type="ECO:0000256" key="1">
    <source>
        <dbReference type="ARBA" id="ARBA00004370"/>
    </source>
</evidence>
<dbReference type="CDD" id="cd14978">
    <property type="entry name" value="7tmA_FMRFamide_R-like"/>
    <property type="match status" value="1"/>
</dbReference>
<name>A0AA88XK02_PINIB</name>
<dbReference type="GO" id="GO:0008528">
    <property type="term" value="F:G protein-coupled peptide receptor activity"/>
    <property type="evidence" value="ECO:0007669"/>
    <property type="project" value="InterPro"/>
</dbReference>
<dbReference type="Pfam" id="PF10324">
    <property type="entry name" value="7TM_GPCR_Srw"/>
    <property type="match status" value="1"/>
</dbReference>
<comment type="caution">
    <text evidence="7">The sequence shown here is derived from an EMBL/GenBank/DDBJ whole genome shotgun (WGS) entry which is preliminary data.</text>
</comment>
<dbReference type="Proteomes" id="UP001186944">
    <property type="component" value="Unassembled WGS sequence"/>
</dbReference>
<evidence type="ECO:0000256" key="4">
    <source>
        <dbReference type="ARBA" id="ARBA00023136"/>
    </source>
</evidence>
<evidence type="ECO:0000256" key="2">
    <source>
        <dbReference type="ARBA" id="ARBA00022692"/>
    </source>
</evidence>
<keyword evidence="3 5" id="KW-1133">Transmembrane helix</keyword>
<dbReference type="InterPro" id="IPR053071">
    <property type="entry name" value="GPCR1-related_rcpt"/>
</dbReference>
<sequence length="425" mass="48616">MESQNASTTEESHPPVNLTLYSNVTDNDNITEYYYDYVYQYVQPYQVQIFAQWEVTVLGYVYFILGIATIIMNWLVFCVFLCRRIKTPTSVVLSVLAVSNSLICLSQIPSAMFLYVLQNYKEFVPYKWCVARHVLYIIHQISRSTSNWLTAALGIQRSIIVCYPFQAKRYCSMKNTCVSIVVIIIISVAVFINEAVAIKITPMMVMSLEGEIYDGCSRNFPQWYMNIVGDMKYSIIGNYVSVGVITRLLPCVVLSVTTIILTYKLTCKKDDLASQSMNAASSERRVRRVTILVFLIMIIFLAAELQDAIAFGIYVYEVAVDKWNSVLTHEEDKAWSTIGTIMWLLGYHFNSWIFFFMSSQFRTAFQDMYVPKRFVKSEKDPTTGVSLLKTTKSTATIDRKHIGIDGSTSRLSSSPDSRRFLPDFD</sequence>
<evidence type="ECO:0000313" key="8">
    <source>
        <dbReference type="Proteomes" id="UP001186944"/>
    </source>
</evidence>
<feature type="domain" description="G-protein coupled receptors family 1 profile" evidence="6">
    <location>
        <begin position="72"/>
        <end position="354"/>
    </location>
</feature>
<evidence type="ECO:0000259" key="6">
    <source>
        <dbReference type="PROSITE" id="PS50262"/>
    </source>
</evidence>
<feature type="transmembrane region" description="Helical" evidence="5">
    <location>
        <begin position="60"/>
        <end position="82"/>
    </location>
</feature>
<keyword evidence="2 5" id="KW-0812">Transmembrane</keyword>
<dbReference type="InterPro" id="IPR017452">
    <property type="entry name" value="GPCR_Rhodpsn_7TM"/>
</dbReference>
<feature type="transmembrane region" description="Helical" evidence="5">
    <location>
        <begin position="91"/>
        <end position="117"/>
    </location>
</feature>
<gene>
    <name evidence="7" type="ORF">FSP39_022842</name>
</gene>
<dbReference type="PANTHER" id="PTHR47023:SF1">
    <property type="entry name" value="SEX PEPTIDE RECEPTOR"/>
    <property type="match status" value="1"/>
</dbReference>
<dbReference type="GO" id="GO:0016020">
    <property type="term" value="C:membrane"/>
    <property type="evidence" value="ECO:0007669"/>
    <property type="project" value="UniProtKB-SubCell"/>
</dbReference>
<reference evidence="7" key="1">
    <citation type="submission" date="2019-08" db="EMBL/GenBank/DDBJ databases">
        <title>The improved chromosome-level genome for the pearl oyster Pinctada fucata martensii using PacBio sequencing and Hi-C.</title>
        <authorList>
            <person name="Zheng Z."/>
        </authorList>
    </citation>
    <scope>NUCLEOTIDE SEQUENCE</scope>
    <source>
        <strain evidence="7">ZZ-2019</strain>
        <tissue evidence="7">Adductor muscle</tissue>
    </source>
</reference>
<evidence type="ECO:0000256" key="3">
    <source>
        <dbReference type="ARBA" id="ARBA00022989"/>
    </source>
</evidence>
<dbReference type="InterPro" id="IPR019427">
    <property type="entry name" value="7TM_GPCR_serpentine_rcpt_Srw"/>
</dbReference>
<protein>
    <recommendedName>
        <fullName evidence="6">G-protein coupled receptors family 1 profile domain-containing protein</fullName>
    </recommendedName>
</protein>
<dbReference type="Gene3D" id="1.20.1070.10">
    <property type="entry name" value="Rhodopsin 7-helix transmembrane proteins"/>
    <property type="match status" value="1"/>
</dbReference>
<dbReference type="SUPFAM" id="SSF81321">
    <property type="entry name" value="Family A G protein-coupled receptor-like"/>
    <property type="match status" value="1"/>
</dbReference>
<evidence type="ECO:0000313" key="7">
    <source>
        <dbReference type="EMBL" id="KAK3086751.1"/>
    </source>
</evidence>
<proteinExistence type="predicted"/>
<dbReference type="PROSITE" id="PS50262">
    <property type="entry name" value="G_PROTEIN_RECEP_F1_2"/>
    <property type="match status" value="1"/>
</dbReference>
<evidence type="ECO:0000256" key="5">
    <source>
        <dbReference type="SAM" id="Phobius"/>
    </source>
</evidence>
<feature type="transmembrane region" description="Helical" evidence="5">
    <location>
        <begin position="291"/>
        <end position="314"/>
    </location>
</feature>
<keyword evidence="8" id="KW-1185">Reference proteome</keyword>
<organism evidence="7 8">
    <name type="scientific">Pinctada imbricata</name>
    <name type="common">Atlantic pearl-oyster</name>
    <name type="synonym">Pinctada martensii</name>
    <dbReference type="NCBI Taxonomy" id="66713"/>
    <lineage>
        <taxon>Eukaryota</taxon>
        <taxon>Metazoa</taxon>
        <taxon>Spiralia</taxon>
        <taxon>Lophotrochozoa</taxon>
        <taxon>Mollusca</taxon>
        <taxon>Bivalvia</taxon>
        <taxon>Autobranchia</taxon>
        <taxon>Pteriomorphia</taxon>
        <taxon>Pterioida</taxon>
        <taxon>Pterioidea</taxon>
        <taxon>Pteriidae</taxon>
        <taxon>Pinctada</taxon>
    </lineage>
</organism>
<comment type="subcellular location">
    <subcellularLocation>
        <location evidence="1">Membrane</location>
    </subcellularLocation>
</comment>
<keyword evidence="4 5" id="KW-0472">Membrane</keyword>
<feature type="transmembrane region" description="Helical" evidence="5">
    <location>
        <begin position="239"/>
        <end position="263"/>
    </location>
</feature>